<dbReference type="Proteomes" id="UP000199428">
    <property type="component" value="Unassembled WGS sequence"/>
</dbReference>
<reference evidence="1 2" key="1">
    <citation type="submission" date="2016-10" db="EMBL/GenBank/DDBJ databases">
        <authorList>
            <person name="de Groot N.N."/>
        </authorList>
    </citation>
    <scope>NUCLEOTIDE SEQUENCE [LARGE SCALE GENOMIC DNA]</scope>
    <source>
        <strain evidence="1 2">DSM 10317</strain>
    </source>
</reference>
<dbReference type="Gene3D" id="3.30.420.40">
    <property type="match status" value="1"/>
</dbReference>
<organism evidence="1 2">
    <name type="scientific">Pseudobutyrivibrio xylanivorans</name>
    <dbReference type="NCBI Taxonomy" id="185007"/>
    <lineage>
        <taxon>Bacteria</taxon>
        <taxon>Bacillati</taxon>
        <taxon>Bacillota</taxon>
        <taxon>Clostridia</taxon>
        <taxon>Lachnospirales</taxon>
        <taxon>Lachnospiraceae</taxon>
        <taxon>Pseudobutyrivibrio</taxon>
    </lineage>
</organism>
<dbReference type="AlphaFoldDB" id="A0A1G5S4Q4"/>
<dbReference type="EMBL" id="FMWK01000020">
    <property type="protein sequence ID" value="SCZ81345.1"/>
    <property type="molecule type" value="Genomic_DNA"/>
</dbReference>
<sequence>MAFFDSAADIKIYNYKTREIFSEKCLMAFHKGTNTVAAVGEECTNFSPNDDRVDLCLPIVMGKLADYTAAHILFKYFIQKHIYMINGKHRLLRRSTKALIFLHEPCYEVDMKIYKDLLYSLGYKEIFIITAETELNGLTVEEAIWRSEEVHGKLDCAIEIGKDDKYQYARYAYEQLKKDYKRWGYDMDVIKNFK</sequence>
<dbReference type="InterPro" id="IPR056546">
    <property type="entry name" value="MreB_MamK-like"/>
</dbReference>
<dbReference type="Pfam" id="PF06723">
    <property type="entry name" value="MreB_Mbl"/>
    <property type="match status" value="1"/>
</dbReference>
<evidence type="ECO:0000313" key="1">
    <source>
        <dbReference type="EMBL" id="SCZ81345.1"/>
    </source>
</evidence>
<name>A0A1G5S4Q4_PSEXY</name>
<accession>A0A1G5S4Q4</accession>
<protein>
    <submittedName>
        <fullName evidence="1">Uncharacterized protein</fullName>
    </submittedName>
</protein>
<dbReference type="RefSeq" id="WP_090164198.1">
    <property type="nucleotide sequence ID" value="NZ_FMWK01000020.1"/>
</dbReference>
<proteinExistence type="predicted"/>
<evidence type="ECO:0000313" key="2">
    <source>
        <dbReference type="Proteomes" id="UP000199428"/>
    </source>
</evidence>
<gene>
    <name evidence="1" type="ORF">SAMN02910350_02770</name>
</gene>